<evidence type="ECO:0000313" key="6">
    <source>
        <dbReference type="EMBL" id="NYJ02019.1"/>
    </source>
</evidence>
<keyword evidence="2 4" id="KW-0238">DNA-binding</keyword>
<dbReference type="GO" id="GO:0000976">
    <property type="term" value="F:transcription cis-regulatory region binding"/>
    <property type="evidence" value="ECO:0007669"/>
    <property type="project" value="TreeGrafter"/>
</dbReference>
<dbReference type="PRINTS" id="PR00455">
    <property type="entry name" value="HTHTETR"/>
</dbReference>
<dbReference type="PANTHER" id="PTHR30055:SF234">
    <property type="entry name" value="HTH-TYPE TRANSCRIPTIONAL REGULATOR BETI"/>
    <property type="match status" value="1"/>
</dbReference>
<dbReference type="InterPro" id="IPR001647">
    <property type="entry name" value="HTH_TetR"/>
</dbReference>
<dbReference type="PROSITE" id="PS50977">
    <property type="entry name" value="HTH_TETR_2"/>
    <property type="match status" value="1"/>
</dbReference>
<dbReference type="EMBL" id="JACCFP010000001">
    <property type="protein sequence ID" value="NYJ02019.1"/>
    <property type="molecule type" value="Genomic_DNA"/>
</dbReference>
<dbReference type="FunFam" id="1.10.10.60:FF:000141">
    <property type="entry name" value="TetR family transcriptional regulator"/>
    <property type="match status" value="1"/>
</dbReference>
<gene>
    <name evidence="6" type="ORF">HNR19_002717</name>
</gene>
<dbReference type="GO" id="GO:0003700">
    <property type="term" value="F:DNA-binding transcription factor activity"/>
    <property type="evidence" value="ECO:0007669"/>
    <property type="project" value="TreeGrafter"/>
</dbReference>
<evidence type="ECO:0000256" key="2">
    <source>
        <dbReference type="ARBA" id="ARBA00023125"/>
    </source>
</evidence>
<evidence type="ECO:0000256" key="1">
    <source>
        <dbReference type="ARBA" id="ARBA00023015"/>
    </source>
</evidence>
<dbReference type="Gene3D" id="1.10.357.10">
    <property type="entry name" value="Tetracycline Repressor, domain 2"/>
    <property type="match status" value="1"/>
</dbReference>
<dbReference type="InterPro" id="IPR050109">
    <property type="entry name" value="HTH-type_TetR-like_transc_reg"/>
</dbReference>
<proteinExistence type="predicted"/>
<dbReference type="PANTHER" id="PTHR30055">
    <property type="entry name" value="HTH-TYPE TRANSCRIPTIONAL REGULATOR RUTR"/>
    <property type="match status" value="1"/>
</dbReference>
<sequence length="203" mass="21216">MKSKRTQAERSAATRAALVEAARPLFAEQGYAAVSTDQIARVAGVTRGALYHQFSGKEELFAAVFEQVEAEIAERIGAQIAAVGPDDLLATMRASVDAWLEACADPAVQRIALLDAPAALGWARWREIGLRYGLGVIELGLTAAIDGGLLPEQPVRPLAHVLAGALDEAALYCATAEDRAVATEEARAALVAVITGLVGDTPG</sequence>
<organism evidence="6 7">
    <name type="scientific">Nocardioides thalensis</name>
    <dbReference type="NCBI Taxonomy" id="1914755"/>
    <lineage>
        <taxon>Bacteria</taxon>
        <taxon>Bacillati</taxon>
        <taxon>Actinomycetota</taxon>
        <taxon>Actinomycetes</taxon>
        <taxon>Propionibacteriales</taxon>
        <taxon>Nocardioidaceae</taxon>
        <taxon>Nocardioides</taxon>
    </lineage>
</organism>
<dbReference type="RefSeq" id="WP_179668437.1">
    <property type="nucleotide sequence ID" value="NZ_JACCFP010000001.1"/>
</dbReference>
<reference evidence="6 7" key="1">
    <citation type="submission" date="2020-07" db="EMBL/GenBank/DDBJ databases">
        <title>Sequencing the genomes of 1000 actinobacteria strains.</title>
        <authorList>
            <person name="Klenk H.-P."/>
        </authorList>
    </citation>
    <scope>NUCLEOTIDE SEQUENCE [LARGE SCALE GENOMIC DNA]</scope>
    <source>
        <strain evidence="6 7">DSM 103833</strain>
    </source>
</reference>
<dbReference type="Proteomes" id="UP000530424">
    <property type="component" value="Unassembled WGS sequence"/>
</dbReference>
<feature type="DNA-binding region" description="H-T-H motif" evidence="4">
    <location>
        <begin position="35"/>
        <end position="54"/>
    </location>
</feature>
<name>A0A853C3Y9_9ACTN</name>
<dbReference type="AlphaFoldDB" id="A0A853C3Y9"/>
<evidence type="ECO:0000313" key="7">
    <source>
        <dbReference type="Proteomes" id="UP000530424"/>
    </source>
</evidence>
<evidence type="ECO:0000259" key="5">
    <source>
        <dbReference type="PROSITE" id="PS50977"/>
    </source>
</evidence>
<comment type="caution">
    <text evidence="6">The sequence shown here is derived from an EMBL/GenBank/DDBJ whole genome shotgun (WGS) entry which is preliminary data.</text>
</comment>
<dbReference type="Pfam" id="PF00440">
    <property type="entry name" value="TetR_N"/>
    <property type="match status" value="1"/>
</dbReference>
<feature type="domain" description="HTH tetR-type" evidence="5">
    <location>
        <begin position="12"/>
        <end position="72"/>
    </location>
</feature>
<accession>A0A853C3Y9</accession>
<dbReference type="Pfam" id="PF21351">
    <property type="entry name" value="TetR_C_41"/>
    <property type="match status" value="1"/>
</dbReference>
<evidence type="ECO:0000256" key="3">
    <source>
        <dbReference type="ARBA" id="ARBA00023163"/>
    </source>
</evidence>
<dbReference type="InterPro" id="IPR009057">
    <property type="entry name" value="Homeodomain-like_sf"/>
</dbReference>
<keyword evidence="7" id="KW-1185">Reference proteome</keyword>
<keyword evidence="3" id="KW-0804">Transcription</keyword>
<dbReference type="GO" id="GO:0045892">
    <property type="term" value="P:negative regulation of DNA-templated transcription"/>
    <property type="evidence" value="ECO:0007669"/>
    <property type="project" value="UniProtKB-ARBA"/>
</dbReference>
<evidence type="ECO:0000256" key="4">
    <source>
        <dbReference type="PROSITE-ProRule" id="PRU00335"/>
    </source>
</evidence>
<dbReference type="InterPro" id="IPR049484">
    <property type="entry name" value="Rv0078-like_C"/>
</dbReference>
<keyword evidence="1" id="KW-0805">Transcription regulation</keyword>
<dbReference type="SUPFAM" id="SSF46689">
    <property type="entry name" value="Homeodomain-like"/>
    <property type="match status" value="1"/>
</dbReference>
<protein>
    <submittedName>
        <fullName evidence="6">AcrR family transcriptional regulator</fullName>
    </submittedName>
</protein>